<evidence type="ECO:0000256" key="1">
    <source>
        <dbReference type="SAM" id="MobiDB-lite"/>
    </source>
</evidence>
<evidence type="ECO:0000313" key="2">
    <source>
        <dbReference type="EMBL" id="AYV83085.1"/>
    </source>
</evidence>
<accession>A0A3G5A777</accession>
<feature type="compositionally biased region" description="Basic and acidic residues" evidence="1">
    <location>
        <begin position="9"/>
        <end position="20"/>
    </location>
</feature>
<feature type="region of interest" description="Disordered" evidence="1">
    <location>
        <begin position="1"/>
        <end position="35"/>
    </location>
</feature>
<proteinExistence type="predicted"/>
<name>A0A3G5A777_9VIRU</name>
<reference evidence="2" key="1">
    <citation type="submission" date="2018-10" db="EMBL/GenBank/DDBJ databases">
        <title>Hidden diversity of soil giant viruses.</title>
        <authorList>
            <person name="Schulz F."/>
            <person name="Alteio L."/>
            <person name="Goudeau D."/>
            <person name="Ryan E.M."/>
            <person name="Malmstrom R.R."/>
            <person name="Blanchard J."/>
            <person name="Woyke T."/>
        </authorList>
    </citation>
    <scope>NUCLEOTIDE SEQUENCE</scope>
    <source>
        <strain evidence="2">HYV1</strain>
    </source>
</reference>
<gene>
    <name evidence="2" type="ORF">Hyperionvirus4_50</name>
</gene>
<sequence>MNQNMAAPGDRREQPLREGVDALASGDLSGSNATMNSKVKLPKLSSISYNLLPATLPVSE</sequence>
<organism evidence="2">
    <name type="scientific">Hyperionvirus sp</name>
    <dbReference type="NCBI Taxonomy" id="2487770"/>
    <lineage>
        <taxon>Viruses</taxon>
        <taxon>Varidnaviria</taxon>
        <taxon>Bamfordvirae</taxon>
        <taxon>Nucleocytoviricota</taxon>
        <taxon>Megaviricetes</taxon>
        <taxon>Imitervirales</taxon>
        <taxon>Mimiviridae</taxon>
        <taxon>Klosneuvirinae</taxon>
    </lineage>
</organism>
<dbReference type="EMBL" id="MK072386">
    <property type="protein sequence ID" value="AYV83085.1"/>
    <property type="molecule type" value="Genomic_DNA"/>
</dbReference>
<protein>
    <submittedName>
        <fullName evidence="2">Uncharacterized protein</fullName>
    </submittedName>
</protein>